<dbReference type="Gene3D" id="3.30.2160.10">
    <property type="entry name" value="Hect, E3 ligase catalytic domain"/>
    <property type="match status" value="1"/>
</dbReference>
<dbReference type="SMART" id="SM00119">
    <property type="entry name" value="HECTc"/>
    <property type="match status" value="1"/>
</dbReference>
<dbReference type="FunFam" id="3.30.2160.10:FF:000002">
    <property type="entry name" value="Putative Ubiquitin-protein ligase E3C"/>
    <property type="match status" value="1"/>
</dbReference>
<evidence type="ECO:0000256" key="2">
    <source>
        <dbReference type="ARBA" id="ARBA00012485"/>
    </source>
</evidence>
<organism evidence="7 8">
    <name type="scientific">Rhizopus azygosporus</name>
    <name type="common">Rhizopus microsporus var. azygosporus</name>
    <dbReference type="NCBI Taxonomy" id="86630"/>
    <lineage>
        <taxon>Eukaryota</taxon>
        <taxon>Fungi</taxon>
        <taxon>Fungi incertae sedis</taxon>
        <taxon>Mucoromycota</taxon>
        <taxon>Mucoromycotina</taxon>
        <taxon>Mucoromycetes</taxon>
        <taxon>Mucorales</taxon>
        <taxon>Mucorineae</taxon>
        <taxon>Rhizopodaceae</taxon>
        <taxon>Rhizopus</taxon>
    </lineage>
</organism>
<dbReference type="Gene3D" id="3.90.1750.10">
    <property type="entry name" value="Hect, E3 ligase catalytic domains"/>
    <property type="match status" value="1"/>
</dbReference>
<comment type="catalytic activity">
    <reaction evidence="1">
        <text>S-ubiquitinyl-[E2 ubiquitin-conjugating enzyme]-L-cysteine + [acceptor protein]-L-lysine = [E2 ubiquitin-conjugating enzyme]-L-cysteine + N(6)-ubiquitinyl-[acceptor protein]-L-lysine.</text>
        <dbReference type="EC" id="2.3.2.26"/>
    </reaction>
</comment>
<evidence type="ECO:0000256" key="1">
    <source>
        <dbReference type="ARBA" id="ARBA00000885"/>
    </source>
</evidence>
<dbReference type="GO" id="GO:0006511">
    <property type="term" value="P:ubiquitin-dependent protein catabolic process"/>
    <property type="evidence" value="ECO:0007669"/>
    <property type="project" value="TreeGrafter"/>
</dbReference>
<dbReference type="PANTHER" id="PTHR45700:SF3">
    <property type="entry name" value="UBIQUITIN-PROTEIN LIGASE E3B"/>
    <property type="match status" value="1"/>
</dbReference>
<dbReference type="InterPro" id="IPR035983">
    <property type="entry name" value="Hect_E3_ubiquitin_ligase"/>
</dbReference>
<dbReference type="GO" id="GO:0000209">
    <property type="term" value="P:protein polyubiquitination"/>
    <property type="evidence" value="ECO:0007669"/>
    <property type="project" value="InterPro"/>
</dbReference>
<dbReference type="Proteomes" id="UP000252139">
    <property type="component" value="Unassembled WGS sequence"/>
</dbReference>
<protein>
    <recommendedName>
        <fullName evidence="2">HECT-type E3 ubiquitin transferase</fullName>
        <ecNumber evidence="2">2.3.2.26</ecNumber>
    </recommendedName>
</protein>
<gene>
    <name evidence="7" type="ORF">CU097_003515</name>
</gene>
<keyword evidence="4 5" id="KW-0833">Ubl conjugation pathway</keyword>
<dbReference type="AlphaFoldDB" id="A0A367JK74"/>
<feature type="active site" description="Glycyl thioester intermediate" evidence="5">
    <location>
        <position position="523"/>
    </location>
</feature>
<evidence type="ECO:0000256" key="3">
    <source>
        <dbReference type="ARBA" id="ARBA00022679"/>
    </source>
</evidence>
<dbReference type="SUPFAM" id="SSF56204">
    <property type="entry name" value="Hect, E3 ligase catalytic domain"/>
    <property type="match status" value="1"/>
</dbReference>
<comment type="caution">
    <text evidence="7">The sequence shown here is derived from an EMBL/GenBank/DDBJ whole genome shotgun (WGS) entry which is preliminary data.</text>
</comment>
<dbReference type="EMBL" id="PJQL01001135">
    <property type="protein sequence ID" value="RCH90354.1"/>
    <property type="molecule type" value="Genomic_DNA"/>
</dbReference>
<dbReference type="InterPro" id="IPR000569">
    <property type="entry name" value="HECT_dom"/>
</dbReference>
<dbReference type="FunFam" id="3.30.2410.10:FF:000011">
    <property type="entry name" value="Putative Ubiquitin-protein ligase E3C"/>
    <property type="match status" value="1"/>
</dbReference>
<evidence type="ECO:0000313" key="7">
    <source>
        <dbReference type="EMBL" id="RCH90354.1"/>
    </source>
</evidence>
<proteinExistence type="predicted"/>
<dbReference type="EC" id="2.3.2.26" evidence="2"/>
<dbReference type="STRING" id="86630.A0A367JK74"/>
<reference evidence="7 8" key="1">
    <citation type="journal article" date="2018" name="G3 (Bethesda)">
        <title>Phylogenetic and Phylogenomic Definition of Rhizopus Species.</title>
        <authorList>
            <person name="Gryganskyi A.P."/>
            <person name="Golan J."/>
            <person name="Dolatabadi S."/>
            <person name="Mondo S."/>
            <person name="Robb S."/>
            <person name="Idnurm A."/>
            <person name="Muszewska A."/>
            <person name="Steczkiewicz K."/>
            <person name="Masonjones S."/>
            <person name="Liao H.L."/>
            <person name="Gajdeczka M.T."/>
            <person name="Anike F."/>
            <person name="Vuek A."/>
            <person name="Anishchenko I.M."/>
            <person name="Voigt K."/>
            <person name="de Hoog G.S."/>
            <person name="Smith M.E."/>
            <person name="Heitman J."/>
            <person name="Vilgalys R."/>
            <person name="Stajich J.E."/>
        </authorList>
    </citation>
    <scope>NUCLEOTIDE SEQUENCE [LARGE SCALE GENOMIC DNA]</scope>
    <source>
        <strain evidence="7 8">CBS 357.93</strain>
    </source>
</reference>
<evidence type="ECO:0000313" key="8">
    <source>
        <dbReference type="Proteomes" id="UP000252139"/>
    </source>
</evidence>
<accession>A0A367JK74</accession>
<dbReference type="CDD" id="cd00078">
    <property type="entry name" value="HECTc"/>
    <property type="match status" value="1"/>
</dbReference>
<dbReference type="Gene3D" id="3.30.2410.10">
    <property type="entry name" value="Hect, E3 ligase catalytic domain"/>
    <property type="match status" value="1"/>
</dbReference>
<sequence length="555" mass="63418">MLHCIYVSDRTKSSQYILSILGRTLDDTDIFKHNTPFSPDDLVQISGFLNLFYFSLIQQPTATPTEIPPAALSFKSARSLLLQIYDLDLQHSFCPPNHWLLVSMMSSRVKSIFSSIFQTKNEASTASLFLTKLNQGDPVPLRILQLMSHTVPFDVRLKVFRDWISTDKVAFQSTHSKSITVRRNRVLLDGYQQLCTLSASAWKGSIRVSFVNELGMEEAGIDRGGPFKDFITLLTNEVFEPDFGLFAATKHNSVYPSPNSALQGRYHIELFEFIGKVIGKAVYEGILLDVQFAKFFLAKLLGRNVFLQELQELDEELWKSLTFIKHYEGDAEHLGLVFEIDEDILGKVQSHELKYRGKHTTVTNENKIEYVYLLADYKLNQRAKEQTHAFIRGFRTIVSENWIKLFTPPELQRVLSGEDKEFDILDLRRHTEYQGGYFDQHPVIRSFWQIIEKLSLDEKKAFLKFVTGCPKPPLGGFSYLQPPFTIRMVSPDESRASDNLNVIKSFLKMSMNKSGRLPTSSTCFNLLKLPAYTNKSVLKEKLCYAINSGTGFELS</sequence>
<dbReference type="Pfam" id="PF00632">
    <property type="entry name" value="HECT"/>
    <property type="match status" value="1"/>
</dbReference>
<dbReference type="GO" id="GO:0061630">
    <property type="term" value="F:ubiquitin protein ligase activity"/>
    <property type="evidence" value="ECO:0007669"/>
    <property type="project" value="UniProtKB-EC"/>
</dbReference>
<keyword evidence="3" id="KW-0808">Transferase</keyword>
<evidence type="ECO:0000256" key="5">
    <source>
        <dbReference type="PROSITE-ProRule" id="PRU00104"/>
    </source>
</evidence>
<dbReference type="PANTHER" id="PTHR45700">
    <property type="entry name" value="UBIQUITIN-PROTEIN LIGASE E3C"/>
    <property type="match status" value="1"/>
</dbReference>
<dbReference type="InterPro" id="IPR044611">
    <property type="entry name" value="E3A/B/C-like"/>
</dbReference>
<feature type="domain" description="HECT" evidence="6">
    <location>
        <begin position="198"/>
        <end position="555"/>
    </location>
</feature>
<dbReference type="PROSITE" id="PS50237">
    <property type="entry name" value="HECT"/>
    <property type="match status" value="1"/>
</dbReference>
<dbReference type="OrthoDB" id="423283at2759"/>
<evidence type="ECO:0000259" key="6">
    <source>
        <dbReference type="PROSITE" id="PS50237"/>
    </source>
</evidence>
<evidence type="ECO:0000256" key="4">
    <source>
        <dbReference type="ARBA" id="ARBA00022786"/>
    </source>
</evidence>
<name>A0A367JK74_RHIAZ</name>
<keyword evidence="8" id="KW-1185">Reference proteome</keyword>